<reference evidence="5 6" key="1">
    <citation type="journal article" date="2024" name="Nat. Commun.">
        <title>Phylogenomics reveals the evolutionary origins of lichenization in chlorophyte algae.</title>
        <authorList>
            <person name="Puginier C."/>
            <person name="Libourel C."/>
            <person name="Otte J."/>
            <person name="Skaloud P."/>
            <person name="Haon M."/>
            <person name="Grisel S."/>
            <person name="Petersen M."/>
            <person name="Berrin J.G."/>
            <person name="Delaux P.M."/>
            <person name="Dal Grande F."/>
            <person name="Keller J."/>
        </authorList>
    </citation>
    <scope>NUCLEOTIDE SEQUENCE [LARGE SCALE GENOMIC DNA]</scope>
    <source>
        <strain evidence="5 6">SAG 2145</strain>
    </source>
</reference>
<dbReference type="AlphaFoldDB" id="A0AAW1QL43"/>
<accession>A0AAW1QL43</accession>
<keyword evidence="3" id="KW-0433">Leucine-rich repeat</keyword>
<evidence type="ECO:0000313" key="5">
    <source>
        <dbReference type="EMBL" id="KAK9822149.1"/>
    </source>
</evidence>
<sequence>MLLGRASAEESSEVIMRDLSGHCIQWVAPAPILAAFTSLMDLNLSDNELPSLACLAPLSALHTLRLPANHLTTLGTLPRGAFPALEHLDLAFNQLKNDPVGLHGLAALPHLRHLDLSGHLYPCLQPELPDATSFQ</sequence>
<organism evidence="5 6">
    <name type="scientific">Apatococcus lobatus</name>
    <dbReference type="NCBI Taxonomy" id="904363"/>
    <lineage>
        <taxon>Eukaryota</taxon>
        <taxon>Viridiplantae</taxon>
        <taxon>Chlorophyta</taxon>
        <taxon>core chlorophytes</taxon>
        <taxon>Trebouxiophyceae</taxon>
        <taxon>Chlorellales</taxon>
        <taxon>Chlorellaceae</taxon>
        <taxon>Apatococcus</taxon>
    </lineage>
</organism>
<evidence type="ECO:0000256" key="1">
    <source>
        <dbReference type="ARBA" id="ARBA00004430"/>
    </source>
</evidence>
<keyword evidence="2" id="KW-0963">Cytoplasm</keyword>
<evidence type="ECO:0000313" key="6">
    <source>
        <dbReference type="Proteomes" id="UP001438707"/>
    </source>
</evidence>
<evidence type="ECO:0000256" key="3">
    <source>
        <dbReference type="ARBA" id="ARBA00022614"/>
    </source>
</evidence>
<dbReference type="Proteomes" id="UP001438707">
    <property type="component" value="Unassembled WGS sequence"/>
</dbReference>
<dbReference type="GO" id="GO:0005930">
    <property type="term" value="C:axoneme"/>
    <property type="evidence" value="ECO:0007669"/>
    <property type="project" value="UniProtKB-SubCell"/>
</dbReference>
<dbReference type="PANTHER" id="PTHR22710:SF2">
    <property type="entry name" value="X-RAY RADIATION RESISTANCE-ASSOCIATED PROTEIN 1"/>
    <property type="match status" value="1"/>
</dbReference>
<dbReference type="EMBL" id="JALJOS010000034">
    <property type="protein sequence ID" value="KAK9822149.1"/>
    <property type="molecule type" value="Genomic_DNA"/>
</dbReference>
<keyword evidence="4" id="KW-0677">Repeat</keyword>
<evidence type="ECO:0000256" key="4">
    <source>
        <dbReference type="ARBA" id="ARBA00022737"/>
    </source>
</evidence>
<dbReference type="SUPFAM" id="SSF52058">
    <property type="entry name" value="L domain-like"/>
    <property type="match status" value="1"/>
</dbReference>
<keyword evidence="6" id="KW-1185">Reference proteome</keyword>
<comment type="caution">
    <text evidence="5">The sequence shown here is derived from an EMBL/GenBank/DDBJ whole genome shotgun (WGS) entry which is preliminary data.</text>
</comment>
<evidence type="ECO:0000256" key="2">
    <source>
        <dbReference type="ARBA" id="ARBA00022490"/>
    </source>
</evidence>
<dbReference type="PANTHER" id="PTHR22710">
    <property type="entry name" value="X-RAY RADIATION RESISTANCE ASSOCIATED PROTEIN 1 XRRA1"/>
    <property type="match status" value="1"/>
</dbReference>
<dbReference type="PROSITE" id="PS51450">
    <property type="entry name" value="LRR"/>
    <property type="match status" value="1"/>
</dbReference>
<dbReference type="InterPro" id="IPR032675">
    <property type="entry name" value="LRR_dom_sf"/>
</dbReference>
<gene>
    <name evidence="5" type="ORF">WJX74_010939</name>
</gene>
<proteinExistence type="predicted"/>
<dbReference type="Gene3D" id="3.80.10.10">
    <property type="entry name" value="Ribonuclease Inhibitor"/>
    <property type="match status" value="1"/>
</dbReference>
<protein>
    <submittedName>
        <fullName evidence="5">Uncharacterized protein</fullName>
    </submittedName>
</protein>
<dbReference type="InterPro" id="IPR001611">
    <property type="entry name" value="Leu-rich_rpt"/>
</dbReference>
<dbReference type="GO" id="GO:0005634">
    <property type="term" value="C:nucleus"/>
    <property type="evidence" value="ECO:0007669"/>
    <property type="project" value="TreeGrafter"/>
</dbReference>
<dbReference type="Pfam" id="PF13855">
    <property type="entry name" value="LRR_8"/>
    <property type="match status" value="1"/>
</dbReference>
<comment type="subcellular location">
    <subcellularLocation>
        <location evidence="1">Cytoplasm</location>
        <location evidence="1">Cytoskeleton</location>
        <location evidence="1">Cilium axoneme</location>
    </subcellularLocation>
</comment>
<name>A0AAW1QL43_9CHLO</name>